<dbReference type="Proteomes" id="UP001225316">
    <property type="component" value="Unassembled WGS sequence"/>
</dbReference>
<evidence type="ECO:0000313" key="5">
    <source>
        <dbReference type="Proteomes" id="UP001225316"/>
    </source>
</evidence>
<dbReference type="SFLD" id="SFLDG01140">
    <property type="entry name" value="C2.B:_Phosphomannomutase_and_P"/>
    <property type="match status" value="1"/>
</dbReference>
<name>A0ABU1AT49_9BACT</name>
<evidence type="ECO:0000313" key="4">
    <source>
        <dbReference type="EMBL" id="MDQ8207334.1"/>
    </source>
</evidence>
<dbReference type="InterPro" id="IPR006381">
    <property type="entry name" value="HAD-SF-IIB-MPGP"/>
</dbReference>
<dbReference type="Pfam" id="PF08282">
    <property type="entry name" value="Hydrolase_3"/>
    <property type="match status" value="1"/>
</dbReference>
<keyword evidence="1" id="KW-0479">Metal-binding</keyword>
<dbReference type="SFLD" id="SFLDG01142">
    <property type="entry name" value="C2.B.2:_Mannosyl-3-phosphoglyc"/>
    <property type="match status" value="1"/>
</dbReference>
<dbReference type="GO" id="GO:0016787">
    <property type="term" value="F:hydrolase activity"/>
    <property type="evidence" value="ECO:0007669"/>
    <property type="project" value="UniProtKB-KW"/>
</dbReference>
<reference evidence="4 5" key="1">
    <citation type="submission" date="2023-04" db="EMBL/GenBank/DDBJ databases">
        <title>A novel bacteria isolated from coastal sediment.</title>
        <authorList>
            <person name="Liu X.-J."/>
            <person name="Du Z.-J."/>
        </authorList>
    </citation>
    <scope>NUCLEOTIDE SEQUENCE [LARGE SCALE GENOMIC DNA]</scope>
    <source>
        <strain evidence="4 5">SDUM461003</strain>
    </source>
</reference>
<dbReference type="InterPro" id="IPR036412">
    <property type="entry name" value="HAD-like_sf"/>
</dbReference>
<keyword evidence="3" id="KW-0460">Magnesium</keyword>
<evidence type="ECO:0000256" key="1">
    <source>
        <dbReference type="ARBA" id="ARBA00022723"/>
    </source>
</evidence>
<dbReference type="EMBL" id="JARXHW010000013">
    <property type="protein sequence ID" value="MDQ8207334.1"/>
    <property type="molecule type" value="Genomic_DNA"/>
</dbReference>
<evidence type="ECO:0000256" key="3">
    <source>
        <dbReference type="ARBA" id="ARBA00022842"/>
    </source>
</evidence>
<organism evidence="4 5">
    <name type="scientific">Thalassobacterium maritimum</name>
    <dbReference type="NCBI Taxonomy" id="3041265"/>
    <lineage>
        <taxon>Bacteria</taxon>
        <taxon>Pseudomonadati</taxon>
        <taxon>Verrucomicrobiota</taxon>
        <taxon>Opitutia</taxon>
        <taxon>Puniceicoccales</taxon>
        <taxon>Coraliomargaritaceae</taxon>
        <taxon>Thalassobacterium</taxon>
    </lineage>
</organism>
<keyword evidence="5" id="KW-1185">Reference proteome</keyword>
<dbReference type="NCBIfam" id="TIGR01484">
    <property type="entry name" value="HAD-SF-IIB"/>
    <property type="match status" value="1"/>
</dbReference>
<proteinExistence type="predicted"/>
<dbReference type="Gene3D" id="3.30.980.20">
    <property type="entry name" value="Putative mannosyl-3-phosphoglycerate phosphatase, domain 2"/>
    <property type="match status" value="1"/>
</dbReference>
<dbReference type="SFLD" id="SFLDS00003">
    <property type="entry name" value="Haloacid_Dehalogenase"/>
    <property type="match status" value="1"/>
</dbReference>
<gene>
    <name evidence="4" type="ORF">QEH52_07430</name>
</gene>
<dbReference type="NCBIfam" id="TIGR01486">
    <property type="entry name" value="HAD-SF-IIB-MPGP"/>
    <property type="match status" value="1"/>
</dbReference>
<dbReference type="PANTHER" id="PTHR10000">
    <property type="entry name" value="PHOSPHOSERINE PHOSPHATASE"/>
    <property type="match status" value="1"/>
</dbReference>
<evidence type="ECO:0000256" key="2">
    <source>
        <dbReference type="ARBA" id="ARBA00022801"/>
    </source>
</evidence>
<dbReference type="PANTHER" id="PTHR10000:SF8">
    <property type="entry name" value="HAD SUPERFAMILY HYDROLASE-LIKE, TYPE 3"/>
    <property type="match status" value="1"/>
</dbReference>
<keyword evidence="2 4" id="KW-0378">Hydrolase</keyword>
<comment type="caution">
    <text evidence="4">The sequence shown here is derived from an EMBL/GenBank/DDBJ whole genome shotgun (WGS) entry which is preliminary data.</text>
</comment>
<accession>A0ABU1AT49</accession>
<dbReference type="SUPFAM" id="SSF56784">
    <property type="entry name" value="HAD-like"/>
    <property type="match status" value="1"/>
</dbReference>
<dbReference type="RefSeq" id="WP_308949468.1">
    <property type="nucleotide sequence ID" value="NZ_JARXHW010000013.1"/>
</dbReference>
<dbReference type="InterPro" id="IPR006379">
    <property type="entry name" value="HAD-SF_hydro_IIB"/>
</dbReference>
<protein>
    <submittedName>
        <fullName evidence="4">HAD-IIB family hydrolase</fullName>
    </submittedName>
</protein>
<dbReference type="InterPro" id="IPR023214">
    <property type="entry name" value="HAD_sf"/>
</dbReference>
<sequence length="264" mass="28993">MGQSQKLLFVTDLDATFLDHSYSWAQAAPAILRLRNLGLPLVLNSSKTLAEMEDLAKSLDLDSPIVAENGGLLAIRKERPGDYAVQINGIARSEILQAAHELRCRLGYKFAGFDDWSDQELSERTGLSIPQAQRSRSRLATEPITWNDTEVHRLAFAEALSARGIRMLRGGRFWHLMGSADKADGTAAALKFYQDREPDVEWVLVALGDSANDTAMLEAADIAVVIPHADGPHITPYAPRVVHAPFPTSKGWNAAVLSILDEYC</sequence>
<dbReference type="Gene3D" id="3.40.50.1000">
    <property type="entry name" value="HAD superfamily/HAD-like"/>
    <property type="match status" value="1"/>
</dbReference>